<comment type="caution">
    <text evidence="2">The sequence shown here is derived from an EMBL/GenBank/DDBJ whole genome shotgun (WGS) entry which is preliminary data.</text>
</comment>
<dbReference type="EMBL" id="MNZM01000050">
    <property type="protein sequence ID" value="OIP84622.1"/>
    <property type="molecule type" value="Genomic_DNA"/>
</dbReference>
<protein>
    <recommendedName>
        <fullName evidence="1">SpoVT-AbrB domain-containing protein</fullName>
    </recommendedName>
</protein>
<gene>
    <name evidence="2" type="ORF">AUK04_02125</name>
</gene>
<dbReference type="Pfam" id="PF04014">
    <property type="entry name" value="MazE_antitoxin"/>
    <property type="match status" value="1"/>
</dbReference>
<dbReference type="SUPFAM" id="SSF89447">
    <property type="entry name" value="AbrB/MazE/MraZ-like"/>
    <property type="match status" value="1"/>
</dbReference>
<name>A0A1J5HX43_9BACT</name>
<dbReference type="Proteomes" id="UP000183758">
    <property type="component" value="Unassembled WGS sequence"/>
</dbReference>
<evidence type="ECO:0000313" key="3">
    <source>
        <dbReference type="Proteomes" id="UP000183758"/>
    </source>
</evidence>
<dbReference type="GO" id="GO:0003677">
    <property type="term" value="F:DNA binding"/>
    <property type="evidence" value="ECO:0007669"/>
    <property type="project" value="InterPro"/>
</dbReference>
<evidence type="ECO:0000259" key="1">
    <source>
        <dbReference type="SMART" id="SM00966"/>
    </source>
</evidence>
<proteinExistence type="predicted"/>
<accession>A0A1J5HX43</accession>
<dbReference type="AlphaFoldDB" id="A0A1J5HX43"/>
<reference evidence="2 3" key="1">
    <citation type="journal article" date="2016" name="Environ. Microbiol.">
        <title>Genomic resolution of a cold subsurface aquifer community provides metabolic insights for novel microbes adapted to high CO concentrations.</title>
        <authorList>
            <person name="Probst A.J."/>
            <person name="Castelle C.J."/>
            <person name="Singh A."/>
            <person name="Brown C.T."/>
            <person name="Anantharaman K."/>
            <person name="Sharon I."/>
            <person name="Hug L.A."/>
            <person name="Burstein D."/>
            <person name="Emerson J.B."/>
            <person name="Thomas B.C."/>
            <person name="Banfield J.F."/>
        </authorList>
    </citation>
    <scope>NUCLEOTIDE SEQUENCE [LARGE SCALE GENOMIC DNA]</scope>
    <source>
        <strain evidence="2">CG2_30_33_16</strain>
    </source>
</reference>
<dbReference type="InterPro" id="IPR007159">
    <property type="entry name" value="SpoVT-AbrB_dom"/>
</dbReference>
<dbReference type="SMART" id="SM00966">
    <property type="entry name" value="SpoVT_AbrB"/>
    <property type="match status" value="1"/>
</dbReference>
<sequence>MKTQKIIKVGNSLAVTLPASFVRDGNMKVGDEVVVETMVAYSAILIMLKKNTNKNHLNPEFFQWLERTTKKHFSLIKELAKMP</sequence>
<dbReference type="Gene3D" id="2.10.260.10">
    <property type="match status" value="1"/>
</dbReference>
<evidence type="ECO:0000313" key="2">
    <source>
        <dbReference type="EMBL" id="OIP84622.1"/>
    </source>
</evidence>
<feature type="domain" description="SpoVT-AbrB" evidence="1">
    <location>
        <begin position="7"/>
        <end position="54"/>
    </location>
</feature>
<dbReference type="InterPro" id="IPR037914">
    <property type="entry name" value="SpoVT-AbrB_sf"/>
</dbReference>
<organism evidence="2 3">
    <name type="scientific">Candidatus Roizmanbacteria bacterium CG2_30_33_16</name>
    <dbReference type="NCBI Taxonomy" id="1805340"/>
    <lineage>
        <taxon>Bacteria</taxon>
        <taxon>Candidatus Roizmaniibacteriota</taxon>
    </lineage>
</organism>